<comment type="caution">
    <text evidence="2">The sequence shown here is derived from an EMBL/GenBank/DDBJ whole genome shotgun (WGS) entry which is preliminary data.</text>
</comment>
<protein>
    <submittedName>
        <fullName evidence="2">Uncharacterized protein</fullName>
    </submittedName>
</protein>
<feature type="region of interest" description="Disordered" evidence="1">
    <location>
        <begin position="93"/>
        <end position="136"/>
    </location>
</feature>
<proteinExistence type="predicted"/>
<reference evidence="2 3" key="1">
    <citation type="submission" date="2016-02" db="EMBL/GenBank/DDBJ databases">
        <title>Genome analysis of coral dinoflagellate symbionts highlights evolutionary adaptations to a symbiotic lifestyle.</title>
        <authorList>
            <person name="Aranda M."/>
            <person name="Li Y."/>
            <person name="Liew Y.J."/>
            <person name="Baumgarten S."/>
            <person name="Simakov O."/>
            <person name="Wilson M."/>
            <person name="Piel J."/>
            <person name="Ashoor H."/>
            <person name="Bougouffa S."/>
            <person name="Bajic V.B."/>
            <person name="Ryu T."/>
            <person name="Ravasi T."/>
            <person name="Bayer T."/>
            <person name="Micklem G."/>
            <person name="Kim H."/>
            <person name="Bhak J."/>
            <person name="Lajeunesse T.C."/>
            <person name="Voolstra C.R."/>
        </authorList>
    </citation>
    <scope>NUCLEOTIDE SEQUENCE [LARGE SCALE GENOMIC DNA]</scope>
    <source>
        <strain evidence="2 3">CCMP2467</strain>
    </source>
</reference>
<gene>
    <name evidence="2" type="ORF">AK812_SmicGene2456</name>
</gene>
<feature type="compositionally biased region" description="Acidic residues" evidence="1">
    <location>
        <begin position="105"/>
        <end position="136"/>
    </location>
</feature>
<name>A0A1Q9F1E9_SYMMI</name>
<sequence length="136" mass="15026">MKNKKSTESRDVRQRGTGHKRIKAPKQKSGAGKKQKRSHKLKSEEALQHETGRSLELRIALTPVEDATAIGQPLPMQSQINDDASTDAKIHWALPQPTVLLNHDDDGEDGGGEGEEDDGWEEEEEEEGGDDDDDCN</sequence>
<evidence type="ECO:0000256" key="1">
    <source>
        <dbReference type="SAM" id="MobiDB-lite"/>
    </source>
</evidence>
<dbReference type="Proteomes" id="UP000186817">
    <property type="component" value="Unassembled WGS sequence"/>
</dbReference>
<dbReference type="EMBL" id="LSRX01000027">
    <property type="protein sequence ID" value="OLQ13510.1"/>
    <property type="molecule type" value="Genomic_DNA"/>
</dbReference>
<feature type="compositionally biased region" description="Basic and acidic residues" evidence="1">
    <location>
        <begin position="1"/>
        <end position="14"/>
    </location>
</feature>
<accession>A0A1Q9F1E9</accession>
<feature type="compositionally biased region" description="Basic and acidic residues" evidence="1">
    <location>
        <begin position="41"/>
        <end position="54"/>
    </location>
</feature>
<organism evidence="2 3">
    <name type="scientific">Symbiodinium microadriaticum</name>
    <name type="common">Dinoflagellate</name>
    <name type="synonym">Zooxanthella microadriatica</name>
    <dbReference type="NCBI Taxonomy" id="2951"/>
    <lineage>
        <taxon>Eukaryota</taxon>
        <taxon>Sar</taxon>
        <taxon>Alveolata</taxon>
        <taxon>Dinophyceae</taxon>
        <taxon>Suessiales</taxon>
        <taxon>Symbiodiniaceae</taxon>
        <taxon>Symbiodinium</taxon>
    </lineage>
</organism>
<feature type="region of interest" description="Disordered" evidence="1">
    <location>
        <begin position="1"/>
        <end position="54"/>
    </location>
</feature>
<keyword evidence="3" id="KW-1185">Reference proteome</keyword>
<dbReference type="AlphaFoldDB" id="A0A1Q9F1E9"/>
<feature type="compositionally biased region" description="Basic residues" evidence="1">
    <location>
        <begin position="16"/>
        <end position="40"/>
    </location>
</feature>
<evidence type="ECO:0000313" key="2">
    <source>
        <dbReference type="EMBL" id="OLQ13510.1"/>
    </source>
</evidence>
<evidence type="ECO:0000313" key="3">
    <source>
        <dbReference type="Proteomes" id="UP000186817"/>
    </source>
</evidence>